<dbReference type="EMBL" id="FNBU01000023">
    <property type="protein sequence ID" value="SDF71277.1"/>
    <property type="molecule type" value="Genomic_DNA"/>
</dbReference>
<proteinExistence type="predicted"/>
<dbReference type="AlphaFoldDB" id="A0A1G7NBK4"/>
<dbReference type="OrthoDB" id="9813823at2"/>
<protein>
    <submittedName>
        <fullName evidence="1">Uncharacterized protein</fullName>
    </submittedName>
</protein>
<evidence type="ECO:0000313" key="2">
    <source>
        <dbReference type="Proteomes" id="UP000243333"/>
    </source>
</evidence>
<name>A0A1G7NBK4_9FIRM</name>
<keyword evidence="2" id="KW-1185">Reference proteome</keyword>
<reference evidence="2" key="1">
    <citation type="submission" date="2016-10" db="EMBL/GenBank/DDBJ databases">
        <authorList>
            <person name="Varghese N."/>
            <person name="Submissions S."/>
        </authorList>
    </citation>
    <scope>NUCLEOTIDE SEQUENCE [LARGE SCALE GENOMIC DNA]</scope>
    <source>
        <strain evidence="2">DSM 23256</strain>
    </source>
</reference>
<evidence type="ECO:0000313" key="1">
    <source>
        <dbReference type="EMBL" id="SDF71277.1"/>
    </source>
</evidence>
<dbReference type="Proteomes" id="UP000243333">
    <property type="component" value="Unassembled WGS sequence"/>
</dbReference>
<dbReference type="STRING" id="1123285.SAMN05660235_02494"/>
<sequence length="64" mass="7416">MLHKEILLKELENVSEPILAEVLDFIRFLKAKTAQEKFSSALLSESVLAKDWLRQEEDDAWADL</sequence>
<dbReference type="RefSeq" id="WP_093691342.1">
    <property type="nucleotide sequence ID" value="NZ_FNBU01000023.1"/>
</dbReference>
<gene>
    <name evidence="1" type="ORF">SAMN05660235_02494</name>
</gene>
<accession>A0A1G7NBK4</accession>
<organism evidence="1 2">
    <name type="scientific">Sporolituus thermophilus DSM 23256</name>
    <dbReference type="NCBI Taxonomy" id="1123285"/>
    <lineage>
        <taxon>Bacteria</taxon>
        <taxon>Bacillati</taxon>
        <taxon>Bacillota</taxon>
        <taxon>Negativicutes</taxon>
        <taxon>Selenomonadales</taxon>
        <taxon>Sporomusaceae</taxon>
        <taxon>Sporolituus</taxon>
    </lineage>
</organism>